<dbReference type="EMBL" id="JANILD010000009">
    <property type="protein sequence ID" value="MCQ9304925.1"/>
    <property type="molecule type" value="Genomic_DNA"/>
</dbReference>
<dbReference type="RefSeq" id="WP_257099587.1">
    <property type="nucleotide sequence ID" value="NZ_JANILD010000009.1"/>
</dbReference>
<organism evidence="2 3">
    <name type="scientific">Mammaliicoccus sciuri</name>
    <name type="common">Staphylococcus sciuri</name>
    <dbReference type="NCBI Taxonomy" id="1296"/>
    <lineage>
        <taxon>Bacteria</taxon>
        <taxon>Bacillati</taxon>
        <taxon>Bacillota</taxon>
        <taxon>Bacilli</taxon>
        <taxon>Bacillales</taxon>
        <taxon>Staphylococcaceae</taxon>
        <taxon>Mammaliicoccus</taxon>
    </lineage>
</organism>
<evidence type="ECO:0000313" key="3">
    <source>
        <dbReference type="Proteomes" id="UP001204068"/>
    </source>
</evidence>
<dbReference type="AlphaFoldDB" id="A0AAW5LQD7"/>
<evidence type="ECO:0000313" key="2">
    <source>
        <dbReference type="EMBL" id="MCQ9304925.1"/>
    </source>
</evidence>
<dbReference type="PROSITE" id="PS51257">
    <property type="entry name" value="PROKAR_LIPOPROTEIN"/>
    <property type="match status" value="1"/>
</dbReference>
<accession>A0AAW5LQD7</accession>
<feature type="transmembrane region" description="Helical" evidence="1">
    <location>
        <begin position="16"/>
        <end position="36"/>
    </location>
</feature>
<sequence>MAKKNNYDETFITDRFNIIVLLAIACIVVMSILLFNKTNEHDQLKKELSDKQTTQKAVAAHNKKVDSEIEKFENESGVSDVSYTATDFNNKYFDWASWEEYDKKIKEIKTTYPNLESNKNIEISGMDVGSGKSPISSFESAEYTTKNKHEIAEMITQNKQYEDRMTERLFYKVSTLKNGKYDISEFKVYSEAL</sequence>
<name>A0AAW5LQD7_MAMSC</name>
<reference evidence="2" key="1">
    <citation type="submission" date="2022-07" db="EMBL/GenBank/DDBJ databases">
        <title>Bacterial species isolated from the porcine tonsil microbiota.</title>
        <authorList>
            <person name="Oliveira I.M.F."/>
        </authorList>
    </citation>
    <scope>NUCLEOTIDE SEQUENCE</scope>
    <source>
        <strain evidence="2">8QC2O2</strain>
    </source>
</reference>
<gene>
    <name evidence="2" type="ORF">NQ032_15045</name>
</gene>
<proteinExistence type="predicted"/>
<comment type="caution">
    <text evidence="2">The sequence shown here is derived from an EMBL/GenBank/DDBJ whole genome shotgun (WGS) entry which is preliminary data.</text>
</comment>
<keyword evidence="1" id="KW-1133">Transmembrane helix</keyword>
<keyword evidence="1" id="KW-0812">Transmembrane</keyword>
<protein>
    <submittedName>
        <fullName evidence="2">Uncharacterized protein</fullName>
    </submittedName>
</protein>
<evidence type="ECO:0000256" key="1">
    <source>
        <dbReference type="SAM" id="Phobius"/>
    </source>
</evidence>
<dbReference type="Proteomes" id="UP001204068">
    <property type="component" value="Unassembled WGS sequence"/>
</dbReference>
<keyword evidence="1" id="KW-0472">Membrane</keyword>